<dbReference type="Pfam" id="PF18759">
    <property type="entry name" value="Plavaka"/>
    <property type="match status" value="1"/>
</dbReference>
<dbReference type="AlphaFoldDB" id="A0A0C3AI24"/>
<evidence type="ECO:0000313" key="3">
    <source>
        <dbReference type="Proteomes" id="UP000053989"/>
    </source>
</evidence>
<dbReference type="STRING" id="1036808.A0A0C3AI24"/>
<name>A0A0C3AI24_9AGAM</name>
<sequence>CDKNGIDIPENTPPPVHTAQDPDDWAPYRNHLEFETAQLLYADTQMSADKIDRLLHLWGSSLAPHQDTPPFADHQDLYDTIDATPMGDAPWKSFGLEYNGDWPLENIPSWMDKTYDVWYWDPKVLIKNIFANTDFDGEIDYVPYREFSPDGSQRYQNFMSGNWAWDQADEIVQDPQTDGAMFIPIILGSDKTTVSVATGQNDYWPVYLSVGNVHNHVRRAHRNAVVLLGFLPIPKAAKCDSDDVRFRKFKKKIFHEALGQMLQSLKSGMEKAEVVRCPDGHHRRAIYGIGPYIADYPEQVLLACIVQNWCGRCTAFPNNLDEGGAPRSRDLADALREAFSNAALWDEW</sequence>
<accession>A0A0C3AI24</accession>
<reference evidence="2 3" key="1">
    <citation type="submission" date="2014-04" db="EMBL/GenBank/DDBJ databases">
        <authorList>
            <consortium name="DOE Joint Genome Institute"/>
            <person name="Kuo A."/>
            <person name="Kohler A."/>
            <person name="Nagy L.G."/>
            <person name="Floudas D."/>
            <person name="Copeland A."/>
            <person name="Barry K.W."/>
            <person name="Cichocki N."/>
            <person name="Veneault-Fourrey C."/>
            <person name="LaButti K."/>
            <person name="Lindquist E.A."/>
            <person name="Lipzen A."/>
            <person name="Lundell T."/>
            <person name="Morin E."/>
            <person name="Murat C."/>
            <person name="Sun H."/>
            <person name="Tunlid A."/>
            <person name="Henrissat B."/>
            <person name="Grigoriev I.V."/>
            <person name="Hibbett D.S."/>
            <person name="Martin F."/>
            <person name="Nordberg H.P."/>
            <person name="Cantor M.N."/>
            <person name="Hua S.X."/>
        </authorList>
    </citation>
    <scope>NUCLEOTIDE SEQUENCE [LARGE SCALE GENOMIC DNA]</scope>
    <source>
        <strain evidence="2 3">Foug A</strain>
    </source>
</reference>
<feature type="non-terminal residue" evidence="2">
    <location>
        <position position="348"/>
    </location>
</feature>
<dbReference type="Proteomes" id="UP000053989">
    <property type="component" value="Unassembled WGS sequence"/>
</dbReference>
<evidence type="ECO:0000256" key="1">
    <source>
        <dbReference type="SAM" id="MobiDB-lite"/>
    </source>
</evidence>
<dbReference type="InterPro" id="IPR041078">
    <property type="entry name" value="Plavaka"/>
</dbReference>
<evidence type="ECO:0000313" key="2">
    <source>
        <dbReference type="EMBL" id="KIM64567.1"/>
    </source>
</evidence>
<dbReference type="HOGENOM" id="CLU_006344_14_0_1"/>
<reference evidence="3" key="2">
    <citation type="submission" date="2015-01" db="EMBL/GenBank/DDBJ databases">
        <title>Evolutionary Origins and Diversification of the Mycorrhizal Mutualists.</title>
        <authorList>
            <consortium name="DOE Joint Genome Institute"/>
            <consortium name="Mycorrhizal Genomics Consortium"/>
            <person name="Kohler A."/>
            <person name="Kuo A."/>
            <person name="Nagy L.G."/>
            <person name="Floudas D."/>
            <person name="Copeland A."/>
            <person name="Barry K.W."/>
            <person name="Cichocki N."/>
            <person name="Veneault-Fourrey C."/>
            <person name="LaButti K."/>
            <person name="Lindquist E.A."/>
            <person name="Lipzen A."/>
            <person name="Lundell T."/>
            <person name="Morin E."/>
            <person name="Murat C."/>
            <person name="Riley R."/>
            <person name="Ohm R."/>
            <person name="Sun H."/>
            <person name="Tunlid A."/>
            <person name="Henrissat B."/>
            <person name="Grigoriev I.V."/>
            <person name="Hibbett D.S."/>
            <person name="Martin F."/>
        </authorList>
    </citation>
    <scope>NUCLEOTIDE SEQUENCE [LARGE SCALE GENOMIC DNA]</scope>
    <source>
        <strain evidence="3">Foug A</strain>
    </source>
</reference>
<dbReference type="EMBL" id="KN822027">
    <property type="protein sequence ID" value="KIM64567.1"/>
    <property type="molecule type" value="Genomic_DNA"/>
</dbReference>
<organism evidence="2 3">
    <name type="scientific">Scleroderma citrinum Foug A</name>
    <dbReference type="NCBI Taxonomy" id="1036808"/>
    <lineage>
        <taxon>Eukaryota</taxon>
        <taxon>Fungi</taxon>
        <taxon>Dikarya</taxon>
        <taxon>Basidiomycota</taxon>
        <taxon>Agaricomycotina</taxon>
        <taxon>Agaricomycetes</taxon>
        <taxon>Agaricomycetidae</taxon>
        <taxon>Boletales</taxon>
        <taxon>Sclerodermatineae</taxon>
        <taxon>Sclerodermataceae</taxon>
        <taxon>Scleroderma</taxon>
    </lineage>
</organism>
<gene>
    <name evidence="2" type="ORF">SCLCIDRAFT_50530</name>
</gene>
<dbReference type="OrthoDB" id="3199698at2759"/>
<protein>
    <submittedName>
        <fullName evidence="2">Uncharacterized protein</fullName>
    </submittedName>
</protein>
<dbReference type="InParanoid" id="A0A0C3AI24"/>
<feature type="non-terminal residue" evidence="2">
    <location>
        <position position="1"/>
    </location>
</feature>
<feature type="region of interest" description="Disordered" evidence="1">
    <location>
        <begin position="1"/>
        <end position="23"/>
    </location>
</feature>
<proteinExistence type="predicted"/>
<keyword evidence="3" id="KW-1185">Reference proteome</keyword>